<comment type="subcellular location">
    <subcellularLocation>
        <location evidence="1">Cytoplasm</location>
        <location evidence="1">Cytoskeleton</location>
        <location evidence="1">Microtubule organizing center</location>
    </subcellularLocation>
</comment>
<keyword evidence="4 6" id="KW-0175">Coiled coil</keyword>
<dbReference type="PANTHER" id="PTHR19327:SF0">
    <property type="entry name" value="GOLGIN SUBFAMILY A MEMBER 4"/>
    <property type="match status" value="1"/>
</dbReference>
<keyword evidence="5" id="KW-0206">Cytoskeleton</keyword>
<evidence type="ECO:0000256" key="2">
    <source>
        <dbReference type="ARBA" id="ARBA00022490"/>
    </source>
</evidence>
<feature type="coiled-coil region" evidence="6">
    <location>
        <begin position="775"/>
        <end position="925"/>
    </location>
</feature>
<evidence type="ECO:0000313" key="11">
    <source>
        <dbReference type="Proteomes" id="UP000039046"/>
    </source>
</evidence>
<evidence type="ECO:0000256" key="7">
    <source>
        <dbReference type="SAM" id="MobiDB-lite"/>
    </source>
</evidence>
<organism evidence="10 11">
    <name type="scientific">[Torrubiella] hemipterigena</name>
    <dbReference type="NCBI Taxonomy" id="1531966"/>
    <lineage>
        <taxon>Eukaryota</taxon>
        <taxon>Fungi</taxon>
        <taxon>Dikarya</taxon>
        <taxon>Ascomycota</taxon>
        <taxon>Pezizomycotina</taxon>
        <taxon>Sordariomycetes</taxon>
        <taxon>Hypocreomycetidae</taxon>
        <taxon>Hypocreales</taxon>
        <taxon>Clavicipitaceae</taxon>
        <taxon>Clavicipitaceae incertae sedis</taxon>
        <taxon>'Torrubiella' clade</taxon>
    </lineage>
</organism>
<evidence type="ECO:0000256" key="6">
    <source>
        <dbReference type="SAM" id="Coils"/>
    </source>
</evidence>
<feature type="region of interest" description="Disordered" evidence="7">
    <location>
        <begin position="1"/>
        <end position="22"/>
    </location>
</feature>
<feature type="domain" description="Pericentrin/AKAP-450 centrosomal targeting" evidence="9">
    <location>
        <begin position="1188"/>
        <end position="1272"/>
    </location>
</feature>
<evidence type="ECO:0000259" key="9">
    <source>
        <dbReference type="Pfam" id="PF10495"/>
    </source>
</evidence>
<dbReference type="InterPro" id="IPR012943">
    <property type="entry name" value="Cnn_1N"/>
</dbReference>
<keyword evidence="11" id="KW-1185">Reference proteome</keyword>
<dbReference type="GO" id="GO:0031267">
    <property type="term" value="F:small GTPase binding"/>
    <property type="evidence" value="ECO:0007669"/>
    <property type="project" value="TreeGrafter"/>
</dbReference>
<dbReference type="EMBL" id="CDHN01000004">
    <property type="protein sequence ID" value="CEJ92010.1"/>
    <property type="molecule type" value="Genomic_DNA"/>
</dbReference>
<evidence type="ECO:0000256" key="3">
    <source>
        <dbReference type="ARBA" id="ARBA00022553"/>
    </source>
</evidence>
<evidence type="ECO:0000313" key="10">
    <source>
        <dbReference type="EMBL" id="CEJ92010.1"/>
    </source>
</evidence>
<feature type="region of interest" description="Disordered" evidence="7">
    <location>
        <begin position="320"/>
        <end position="340"/>
    </location>
</feature>
<feature type="compositionally biased region" description="Polar residues" evidence="7">
    <location>
        <begin position="708"/>
        <end position="723"/>
    </location>
</feature>
<feature type="region of interest" description="Disordered" evidence="7">
    <location>
        <begin position="1062"/>
        <end position="1081"/>
    </location>
</feature>
<protein>
    <submittedName>
        <fullName evidence="10">Uncharacterized protein</fullName>
    </submittedName>
</protein>
<evidence type="ECO:0000256" key="5">
    <source>
        <dbReference type="ARBA" id="ARBA00023212"/>
    </source>
</evidence>
<dbReference type="GO" id="GO:0005815">
    <property type="term" value="C:microtubule organizing center"/>
    <property type="evidence" value="ECO:0007669"/>
    <property type="project" value="UniProtKB-SubCell"/>
</dbReference>
<dbReference type="GO" id="GO:0005794">
    <property type="term" value="C:Golgi apparatus"/>
    <property type="evidence" value="ECO:0007669"/>
    <property type="project" value="TreeGrafter"/>
</dbReference>
<sequence length="1303" mass="148913">MVRPGYGGALDTPRTNIGDATYLDRAPDFGDISQELSFQSPSKDGNVLDQLRDGRGGQIRTPRRNPLTDRQNLPPSIGGAEFTPMLKSATRNSVRRRGKENGNNIFNTPGLDRIDENDITALPTIDNSMFSSSRQSYMDHTSLPVADSSSVASTPLALPRRNGADQGPLQDGNQLSLREQENVIDRIEKENFGLKLKIHFLEEALRKAGPGFSEAALKENTELKVDKVTMQREMHRQKKQLIVTEREVETLRSQLVEMQEKLDHHAADSHLRDEVDQLRHELEERDGDVQDLRQKLNEERDNNDQLAELQDNIEDLQADVRDKDRQLTEREDELEAMKEKLEEAEERIKDAEHKAGQDNEEDNEELEEAKETIQDLEHTIRSLETEIDELKDKMKDVTMDKERVEQNLEELQEEMADKSVVTKGLSRQIDEKVIRLQSELEKSEKDYAALESELTNANTENEQLRGTIHDLEQAKSSHDQQDGAANTRIQELELALVSQSEEKEALQARNEALDAESAGLQEDVQRLEKEIEDLEAAVEKEKAFMAEADKDLQRQYADELARLNDEISDLQADIREKDNLYDNDSEKWENDKQRLEAERDLAEDRAAGLQRTIDRLRLAEGSLSDKETQLQQAIQSENDRHRSEEGLLSKQIDDLQDALETRQTLLTSVRNELSAVRDELRQSQINYQTQANKVSTLEDALETARSARPSTMTPSRSAMTPSRSDARATQECERLREEIRLLRSAHDASNLLRGDGASFFSQRGAASPSKLKNQLSEANTKLDKVTAEKRSLQNELATIRAERDELNSALRRAGAKESDVAVIDKERLELRTSKLKLDNEIRRLKEENDALARQRKTAETALEDEIEKAAEEEERLSQEILQLQSKLRQNTSTETTDGASTRRTIRELERRIEDYETRLAAVNTGDVDVELSFIRRDLSAARQKELDFIQKESAHRDMVKNLRQEIAQLESRIHNDQVAKISTKSPARSPAKPAPAHAETTELIEELQEQLNDAEDQKIVLEEILEEARQQAEEMASDYEREIQRLQHELKKMSRERDAVLEAAAVSDSSKDKKSRSLRKSQAEIENLEHDVVQQQEMLQTLAEAESALRRKLERVRAERGAFRMSAEKLQRDLLRSQSTAEHQRLLTANGEAEAALESVVRASEGAREKHRKEVKGMVMQMEWMQARWVREASLRADAAFAKGFVQLQLDVANACNKAQLRELEHIRVNLLGNRQQLRTKVKSEEDRKPTLKTFFVMARFVARMKISARQWAGQEAVRKRIVAVTEEGKKTRRSRRLRVVEV</sequence>
<feature type="compositionally biased region" description="Low complexity" evidence="7">
    <location>
        <begin position="984"/>
        <end position="996"/>
    </location>
</feature>
<dbReference type="HOGENOM" id="CLU_002168_1_0_1"/>
<dbReference type="Pfam" id="PF10495">
    <property type="entry name" value="PACT_coil_coil"/>
    <property type="match status" value="1"/>
</dbReference>
<dbReference type="Pfam" id="PF07989">
    <property type="entry name" value="Cnn_1N"/>
    <property type="match status" value="1"/>
</dbReference>
<dbReference type="Gene3D" id="1.10.287.1490">
    <property type="match status" value="2"/>
</dbReference>
<evidence type="ECO:0000259" key="8">
    <source>
        <dbReference type="Pfam" id="PF07989"/>
    </source>
</evidence>
<dbReference type="STRING" id="1531966.A0A0A1TLT7"/>
<evidence type="ECO:0000256" key="4">
    <source>
        <dbReference type="ARBA" id="ARBA00023054"/>
    </source>
</evidence>
<dbReference type="PANTHER" id="PTHR19327">
    <property type="entry name" value="GOLGIN"/>
    <property type="match status" value="1"/>
</dbReference>
<feature type="region of interest" description="Disordered" evidence="7">
    <location>
        <begin position="705"/>
        <end position="729"/>
    </location>
</feature>
<keyword evidence="2" id="KW-0963">Cytoplasm</keyword>
<name>A0A0A1TLT7_9HYPO</name>
<evidence type="ECO:0000256" key="1">
    <source>
        <dbReference type="ARBA" id="ARBA00004267"/>
    </source>
</evidence>
<reference evidence="10 11" key="1">
    <citation type="journal article" date="2015" name="Genome Announc.">
        <title>Draft Genome Sequence and Gene Annotation of the Entomopathogenic Fungus Verticillium hemipterigenum.</title>
        <authorList>
            <person name="Horn F."/>
            <person name="Habel A."/>
            <person name="Scharf D.H."/>
            <person name="Dworschak J."/>
            <person name="Brakhage A.A."/>
            <person name="Guthke R."/>
            <person name="Hertweck C."/>
            <person name="Linde J."/>
        </authorList>
    </citation>
    <scope>NUCLEOTIDE SEQUENCE [LARGE SCALE GENOMIC DNA]</scope>
</reference>
<dbReference type="Proteomes" id="UP000039046">
    <property type="component" value="Unassembled WGS sequence"/>
</dbReference>
<feature type="region of interest" description="Disordered" evidence="7">
    <location>
        <begin position="144"/>
        <end position="172"/>
    </location>
</feature>
<feature type="region of interest" description="Disordered" evidence="7">
    <location>
        <begin position="34"/>
        <end position="109"/>
    </location>
</feature>
<feature type="domain" description="Centrosomin N-terminal motif 1" evidence="8">
    <location>
        <begin position="176"/>
        <end position="248"/>
    </location>
</feature>
<keyword evidence="3" id="KW-0597">Phosphoprotein</keyword>
<feature type="compositionally biased region" description="Polar residues" evidence="7">
    <location>
        <begin position="34"/>
        <end position="43"/>
    </location>
</feature>
<feature type="region of interest" description="Disordered" evidence="7">
    <location>
        <begin position="979"/>
        <end position="1000"/>
    </location>
</feature>
<dbReference type="GO" id="GO:0048193">
    <property type="term" value="P:Golgi vesicle transport"/>
    <property type="evidence" value="ECO:0007669"/>
    <property type="project" value="TreeGrafter"/>
</dbReference>
<dbReference type="InterPro" id="IPR019528">
    <property type="entry name" value="PACT_domain"/>
</dbReference>
<accession>A0A0A1TLT7</accession>
<dbReference type="OrthoDB" id="10255000at2759"/>
<gene>
    <name evidence="10" type="ORF">VHEMI07692</name>
</gene>
<proteinExistence type="predicted"/>